<evidence type="ECO:0000259" key="6">
    <source>
        <dbReference type="Pfam" id="PF09864"/>
    </source>
</evidence>
<dbReference type="AlphaFoldDB" id="A0A831RZ13"/>
<organism evidence="7">
    <name type="scientific">Thiolapillus brandeum</name>
    <dbReference type="NCBI Taxonomy" id="1076588"/>
    <lineage>
        <taxon>Bacteria</taxon>
        <taxon>Pseudomonadati</taxon>
        <taxon>Pseudomonadota</taxon>
        <taxon>Gammaproteobacteria</taxon>
        <taxon>Chromatiales</taxon>
        <taxon>Sedimenticolaceae</taxon>
        <taxon>Thiolapillus</taxon>
    </lineage>
</organism>
<gene>
    <name evidence="7" type="ORF">ENJ12_10855</name>
</gene>
<proteinExistence type="predicted"/>
<dbReference type="InterPro" id="IPR036328">
    <property type="entry name" value="MliC_sf"/>
</dbReference>
<feature type="domain" description="C-type lysozyme inhibitor" evidence="6">
    <location>
        <begin position="29"/>
        <end position="88"/>
    </location>
</feature>
<evidence type="ECO:0000256" key="2">
    <source>
        <dbReference type="ARBA" id="ARBA00023136"/>
    </source>
</evidence>
<name>A0A831RZ13_9GAMM</name>
<keyword evidence="2" id="KW-0472">Membrane</keyword>
<feature type="chain" id="PRO_5032358895" description="C-type lysozyme inhibitor domain-containing protein" evidence="5">
    <location>
        <begin position="21"/>
        <end position="101"/>
    </location>
</feature>
<evidence type="ECO:0000256" key="4">
    <source>
        <dbReference type="ARBA" id="ARBA00023288"/>
    </source>
</evidence>
<evidence type="ECO:0000256" key="1">
    <source>
        <dbReference type="ARBA" id="ARBA00022729"/>
    </source>
</evidence>
<dbReference type="Pfam" id="PF09864">
    <property type="entry name" value="MliC"/>
    <property type="match status" value="1"/>
</dbReference>
<keyword evidence="1 5" id="KW-0732">Signal</keyword>
<dbReference type="Gene3D" id="2.40.128.200">
    <property type="match status" value="1"/>
</dbReference>
<evidence type="ECO:0000313" key="7">
    <source>
        <dbReference type="EMBL" id="HEC07345.1"/>
    </source>
</evidence>
<dbReference type="PROSITE" id="PS51257">
    <property type="entry name" value="PROKAR_LIPOPROTEIN"/>
    <property type="match status" value="1"/>
</dbReference>
<keyword evidence="4" id="KW-0449">Lipoprotein</keyword>
<feature type="signal peptide" evidence="5">
    <location>
        <begin position="1"/>
        <end position="20"/>
    </location>
</feature>
<dbReference type="InterPro" id="IPR018660">
    <property type="entry name" value="MliC"/>
</dbReference>
<keyword evidence="3" id="KW-0564">Palmitate</keyword>
<reference evidence="7" key="1">
    <citation type="journal article" date="2020" name="mSystems">
        <title>Genome- and Community-Level Interaction Insights into Carbon Utilization and Element Cycling Functions of Hydrothermarchaeota in Hydrothermal Sediment.</title>
        <authorList>
            <person name="Zhou Z."/>
            <person name="Liu Y."/>
            <person name="Xu W."/>
            <person name="Pan J."/>
            <person name="Luo Z.H."/>
            <person name="Li M."/>
        </authorList>
    </citation>
    <scope>NUCLEOTIDE SEQUENCE [LARGE SCALE GENOMIC DNA]</scope>
    <source>
        <strain evidence="7">HyVt-458</strain>
    </source>
</reference>
<dbReference type="SUPFAM" id="SSF141488">
    <property type="entry name" value="YdhA-like"/>
    <property type="match status" value="1"/>
</dbReference>
<sequence length="101" mass="11358">MIRKGLPILALAALMGGCSAMPPARQIHYRCDNDYPLRVELDGQQARIHLHDRTLVLPRRPDMKGERYVSDDRQQLFLRKGDQAVLAVSAGHGILRCTEVP</sequence>
<protein>
    <recommendedName>
        <fullName evidence="6">C-type lysozyme inhibitor domain-containing protein</fullName>
    </recommendedName>
</protein>
<accession>A0A831RZ13</accession>
<dbReference type="EMBL" id="DRLF01000374">
    <property type="protein sequence ID" value="HEC07345.1"/>
    <property type="molecule type" value="Genomic_DNA"/>
</dbReference>
<dbReference type="Proteomes" id="UP000886339">
    <property type="component" value="Unassembled WGS sequence"/>
</dbReference>
<evidence type="ECO:0000256" key="3">
    <source>
        <dbReference type="ARBA" id="ARBA00023139"/>
    </source>
</evidence>
<evidence type="ECO:0000256" key="5">
    <source>
        <dbReference type="SAM" id="SignalP"/>
    </source>
</evidence>
<comment type="caution">
    <text evidence="7">The sequence shown here is derived from an EMBL/GenBank/DDBJ whole genome shotgun (WGS) entry which is preliminary data.</text>
</comment>